<proteinExistence type="inferred from homology"/>
<dbReference type="RefSeq" id="WP_099383660.1">
    <property type="nucleotide sequence ID" value="NZ_PEBD01000010.1"/>
</dbReference>
<evidence type="ECO:0000313" key="3">
    <source>
        <dbReference type="Proteomes" id="UP000225108"/>
    </source>
</evidence>
<dbReference type="InterPro" id="IPR029045">
    <property type="entry name" value="ClpP/crotonase-like_dom_sf"/>
</dbReference>
<dbReference type="PANTHER" id="PTHR43802:SF1">
    <property type="entry name" value="IP11341P-RELATED"/>
    <property type="match status" value="1"/>
</dbReference>
<evidence type="ECO:0000313" key="2">
    <source>
        <dbReference type="EMBL" id="PHV65246.1"/>
    </source>
</evidence>
<dbReference type="AlphaFoldDB" id="A0A2G3PHS2"/>
<accession>A0A2G3PHS2</accession>
<dbReference type="InterPro" id="IPR001753">
    <property type="entry name" value="Enoyl-CoA_hydra/iso"/>
</dbReference>
<dbReference type="EMBL" id="PEBD01000010">
    <property type="protein sequence ID" value="PHV65246.1"/>
    <property type="molecule type" value="Genomic_DNA"/>
</dbReference>
<evidence type="ECO:0000256" key="1">
    <source>
        <dbReference type="ARBA" id="ARBA00005254"/>
    </source>
</evidence>
<name>A0A2G3PHS2_WILMA</name>
<dbReference type="Gene3D" id="3.90.226.10">
    <property type="entry name" value="2-enoyl-CoA Hydratase, Chain A, domain 1"/>
    <property type="match status" value="1"/>
</dbReference>
<reference evidence="2 3" key="1">
    <citation type="submission" date="2017-10" db="EMBL/GenBank/DDBJ databases">
        <title>The draft genome sequence of Williamsia sp. BULT 1.1 isolated from the semi-arid grassland soils from South Africa.</title>
        <authorList>
            <person name="Kabwe M.H."/>
            <person name="Govender N."/>
            <person name="Mutseka Lunga P."/>
            <person name="Vikram S."/>
            <person name="Makhalanyane T.P."/>
        </authorList>
    </citation>
    <scope>NUCLEOTIDE SEQUENCE [LARGE SCALE GENOMIC DNA]</scope>
    <source>
        <strain evidence="2 3">BULT 1.1</strain>
    </source>
</reference>
<protein>
    <submittedName>
        <fullName evidence="2">Enoyl-CoA hydratase</fullName>
        <ecNumber evidence="2">4.2.1.17</ecNumber>
    </submittedName>
</protein>
<sequence>MAAQDSPLVLSERVETESGATALITLNRPDARNALTGTLIVALREALADADADDSVHAVVLTGADPAFCAGVDLRMLGTEGGWDEVNVPGVPLGFPWIPLRKPVIGAINGATVTGGLELALACDILVASERARFADTHARVGMMPAWGLTARLPAAVGWGFARRMSLSGNFVDAPTALRVGLVTEVVPHEDLMSSALSLAADIGNNNQRAVSALLSSYREAQQHELDAQLATEEHNSTAWMASFDPAQVAAARDQVMSRGRQQMN</sequence>
<dbReference type="SUPFAM" id="SSF52096">
    <property type="entry name" value="ClpP/crotonase"/>
    <property type="match status" value="1"/>
</dbReference>
<comment type="caution">
    <text evidence="2">The sequence shown here is derived from an EMBL/GenBank/DDBJ whole genome shotgun (WGS) entry which is preliminary data.</text>
</comment>
<organism evidence="2 3">
    <name type="scientific">Williamsia marianensis</name>
    <dbReference type="NCBI Taxonomy" id="85044"/>
    <lineage>
        <taxon>Bacteria</taxon>
        <taxon>Bacillati</taxon>
        <taxon>Actinomycetota</taxon>
        <taxon>Actinomycetes</taxon>
        <taxon>Mycobacteriales</taxon>
        <taxon>Nocardiaceae</taxon>
        <taxon>Williamsia</taxon>
    </lineage>
</organism>
<dbReference type="Proteomes" id="UP000225108">
    <property type="component" value="Unassembled WGS sequence"/>
</dbReference>
<dbReference type="Pfam" id="PF00378">
    <property type="entry name" value="ECH_1"/>
    <property type="match status" value="1"/>
</dbReference>
<comment type="similarity">
    <text evidence="1">Belongs to the enoyl-CoA hydratase/isomerase family.</text>
</comment>
<gene>
    <name evidence="2" type="ORF">CSW57_15680</name>
</gene>
<keyword evidence="2" id="KW-0456">Lyase</keyword>
<dbReference type="NCBIfam" id="NF004840">
    <property type="entry name" value="PRK06190.1"/>
    <property type="match status" value="1"/>
</dbReference>
<dbReference type="EC" id="4.2.1.17" evidence="2"/>
<dbReference type="CDD" id="cd06558">
    <property type="entry name" value="crotonase-like"/>
    <property type="match status" value="1"/>
</dbReference>
<dbReference type="GO" id="GO:0004300">
    <property type="term" value="F:enoyl-CoA hydratase activity"/>
    <property type="evidence" value="ECO:0007669"/>
    <property type="project" value="UniProtKB-EC"/>
</dbReference>
<dbReference type="PANTHER" id="PTHR43802">
    <property type="entry name" value="ENOYL-COA HYDRATASE"/>
    <property type="match status" value="1"/>
</dbReference>